<proteinExistence type="inferred from homology"/>
<keyword evidence="6 9" id="KW-1133">Transmembrane helix</keyword>
<feature type="transmembrane region" description="Helical" evidence="9">
    <location>
        <begin position="74"/>
        <end position="92"/>
    </location>
</feature>
<feature type="transmembrane region" description="Helical" evidence="9">
    <location>
        <begin position="365"/>
        <end position="385"/>
    </location>
</feature>
<comment type="subcellular location">
    <subcellularLocation>
        <location evidence="1">Membrane</location>
        <topology evidence="1">Multi-pass membrane protein</topology>
    </subcellularLocation>
</comment>
<dbReference type="PANTHER" id="PTHR34975:SF2">
    <property type="entry name" value="SPORE GERMINATION PROTEIN A2"/>
    <property type="match status" value="1"/>
</dbReference>
<feature type="transmembrane region" description="Helical" evidence="9">
    <location>
        <begin position="334"/>
        <end position="353"/>
    </location>
</feature>
<organism evidence="10 11">
    <name type="scientific">Thermaerobacter composti</name>
    <dbReference type="NCBI Taxonomy" id="554949"/>
    <lineage>
        <taxon>Bacteria</taxon>
        <taxon>Bacillati</taxon>
        <taxon>Bacillota</taxon>
        <taxon>Clostridia</taxon>
        <taxon>Eubacteriales</taxon>
        <taxon>Clostridiales Family XVII. Incertae Sedis</taxon>
        <taxon>Thermaerobacter</taxon>
    </lineage>
</organism>
<accession>A0ABZ0QNT3</accession>
<sequence>MPRRQRERDGQPIRPPVRAGAPRRARPSAKHHGMWMSSRGLAALLFFTLFQFSLLDGPMWLARAADRFGWLAQVLGALLGLVVVLAILDLAARFPGQTVYQYAGAILPRPVAFAANGALLSYSLLFLGYFLRQFVDVVQTYLLPRTPSWAIATLVVAGIVLVVGLGPLALNRLAQMLLVPVLAAAGTMFLLSLRNVDPLHLLPLWPVPATVLAAAPTAGFAPFIPIKHLTVQLATVRDPRRQVRTVVGVYLGVAAFKVAVTAATLATFSPRAVALMGWPTLEALRIVQVPLALLEELGLPGLVVYQVVLFVSSAVYFVTDYIGLPVWLGLGPRAMPYLLPALAVGALAVGLWPQDQSQMDALRRVVVYGGLYAAAAYPLLLWAVARLRRLGVAPP</sequence>
<protein>
    <submittedName>
        <fullName evidence="10">GerAB/ArcD/ProY family transporter</fullName>
    </submittedName>
</protein>
<keyword evidence="5 9" id="KW-0812">Transmembrane</keyword>
<evidence type="ECO:0000256" key="8">
    <source>
        <dbReference type="SAM" id="MobiDB-lite"/>
    </source>
</evidence>
<feature type="transmembrane region" description="Helical" evidence="9">
    <location>
        <begin position="113"/>
        <end position="131"/>
    </location>
</feature>
<evidence type="ECO:0000256" key="1">
    <source>
        <dbReference type="ARBA" id="ARBA00004141"/>
    </source>
</evidence>
<feature type="transmembrane region" description="Helical" evidence="9">
    <location>
        <begin position="151"/>
        <end position="170"/>
    </location>
</feature>
<keyword evidence="11" id="KW-1185">Reference proteome</keyword>
<evidence type="ECO:0000256" key="3">
    <source>
        <dbReference type="ARBA" id="ARBA00022448"/>
    </source>
</evidence>
<reference evidence="10 11" key="1">
    <citation type="submission" date="2023-08" db="EMBL/GenBank/DDBJ databases">
        <title>Genome sequence of Thermaerobacter compostii strain Ins1, a spore-forming filamentous bacterium isolated from a deep geothermal reservoir.</title>
        <authorList>
            <person name="Bregnard D."/>
            <person name="Gonzalez D."/>
            <person name="Junier P."/>
        </authorList>
    </citation>
    <scope>NUCLEOTIDE SEQUENCE [LARGE SCALE GENOMIC DNA]</scope>
    <source>
        <strain evidence="10 11">Ins1</strain>
    </source>
</reference>
<evidence type="ECO:0000256" key="6">
    <source>
        <dbReference type="ARBA" id="ARBA00022989"/>
    </source>
</evidence>
<feature type="compositionally biased region" description="Basic and acidic residues" evidence="8">
    <location>
        <begin position="1"/>
        <end position="11"/>
    </location>
</feature>
<evidence type="ECO:0000256" key="9">
    <source>
        <dbReference type="SAM" id="Phobius"/>
    </source>
</evidence>
<keyword evidence="7 9" id="KW-0472">Membrane</keyword>
<gene>
    <name evidence="10" type="ORF">Q5761_06685</name>
</gene>
<evidence type="ECO:0000256" key="2">
    <source>
        <dbReference type="ARBA" id="ARBA00007998"/>
    </source>
</evidence>
<evidence type="ECO:0000256" key="5">
    <source>
        <dbReference type="ARBA" id="ARBA00022692"/>
    </source>
</evidence>
<dbReference type="RefSeq" id="WP_243123326.1">
    <property type="nucleotide sequence ID" value="NZ_CP132508.1"/>
</dbReference>
<dbReference type="Proteomes" id="UP001304683">
    <property type="component" value="Chromosome"/>
</dbReference>
<dbReference type="PANTHER" id="PTHR34975">
    <property type="entry name" value="SPORE GERMINATION PROTEIN A2"/>
    <property type="match status" value="1"/>
</dbReference>
<evidence type="ECO:0000256" key="4">
    <source>
        <dbReference type="ARBA" id="ARBA00022544"/>
    </source>
</evidence>
<feature type="region of interest" description="Disordered" evidence="8">
    <location>
        <begin position="1"/>
        <end position="26"/>
    </location>
</feature>
<dbReference type="EMBL" id="CP132508">
    <property type="protein sequence ID" value="WPD18078.1"/>
    <property type="molecule type" value="Genomic_DNA"/>
</dbReference>
<feature type="transmembrane region" description="Helical" evidence="9">
    <location>
        <begin position="247"/>
        <end position="268"/>
    </location>
</feature>
<feature type="transmembrane region" description="Helical" evidence="9">
    <location>
        <begin position="205"/>
        <end position="226"/>
    </location>
</feature>
<evidence type="ECO:0000313" key="11">
    <source>
        <dbReference type="Proteomes" id="UP001304683"/>
    </source>
</evidence>
<feature type="transmembrane region" description="Helical" evidence="9">
    <location>
        <begin position="303"/>
        <end position="322"/>
    </location>
</feature>
<evidence type="ECO:0000313" key="10">
    <source>
        <dbReference type="EMBL" id="WPD18078.1"/>
    </source>
</evidence>
<dbReference type="Pfam" id="PF03845">
    <property type="entry name" value="Spore_permease"/>
    <property type="match status" value="1"/>
</dbReference>
<keyword evidence="4" id="KW-0309">Germination</keyword>
<name>A0ABZ0QNT3_9FIRM</name>
<evidence type="ECO:0000256" key="7">
    <source>
        <dbReference type="ARBA" id="ARBA00023136"/>
    </source>
</evidence>
<feature type="transmembrane region" description="Helical" evidence="9">
    <location>
        <begin position="177"/>
        <end position="193"/>
    </location>
</feature>
<keyword evidence="3" id="KW-0813">Transport</keyword>
<dbReference type="InterPro" id="IPR004761">
    <property type="entry name" value="Spore_GerAB"/>
</dbReference>
<comment type="similarity">
    <text evidence="2">Belongs to the amino acid-polyamine-organocation (APC) superfamily. Spore germination protein (SGP) (TC 2.A.3.9) family.</text>
</comment>